<organism evidence="2 3">
    <name type="scientific">Streptomyces achromogenes</name>
    <dbReference type="NCBI Taxonomy" id="67255"/>
    <lineage>
        <taxon>Bacteria</taxon>
        <taxon>Bacillati</taxon>
        <taxon>Actinomycetota</taxon>
        <taxon>Actinomycetes</taxon>
        <taxon>Kitasatosporales</taxon>
        <taxon>Streptomycetaceae</taxon>
        <taxon>Streptomyces</taxon>
    </lineage>
</organism>
<name>A0ABU0QDW0_STRAH</name>
<evidence type="ECO:0000313" key="2">
    <source>
        <dbReference type="EMBL" id="MDQ0688848.1"/>
    </source>
</evidence>
<protein>
    <recommendedName>
        <fullName evidence="4">SH3 domain-containing protein</fullName>
    </recommendedName>
</protein>
<comment type="caution">
    <text evidence="2">The sequence shown here is derived from an EMBL/GenBank/DDBJ whole genome shotgun (WGS) entry which is preliminary data.</text>
</comment>
<evidence type="ECO:0008006" key="4">
    <source>
        <dbReference type="Google" id="ProtNLM"/>
    </source>
</evidence>
<feature type="signal peptide" evidence="1">
    <location>
        <begin position="1"/>
        <end position="30"/>
    </location>
</feature>
<gene>
    <name evidence="2" type="ORF">QFZ56_007811</name>
</gene>
<accession>A0ABU0QDW0</accession>
<dbReference type="EMBL" id="JAUSYA010000001">
    <property type="protein sequence ID" value="MDQ0688848.1"/>
    <property type="molecule type" value="Genomic_DNA"/>
</dbReference>
<reference evidence="2 3" key="1">
    <citation type="submission" date="2023-07" db="EMBL/GenBank/DDBJ databases">
        <title>Comparative genomics of wheat-associated soil bacteria to identify genetic determinants of phenazine resistance.</title>
        <authorList>
            <person name="Mouncey N."/>
        </authorList>
    </citation>
    <scope>NUCLEOTIDE SEQUENCE [LARGE SCALE GENOMIC DNA]</scope>
    <source>
        <strain evidence="2 3">W4I19-2</strain>
    </source>
</reference>
<keyword evidence="1" id="KW-0732">Signal</keyword>
<keyword evidence="3" id="KW-1185">Reference proteome</keyword>
<proteinExistence type="predicted"/>
<dbReference type="Proteomes" id="UP001243364">
    <property type="component" value="Unassembled WGS sequence"/>
</dbReference>
<feature type="chain" id="PRO_5046039770" description="SH3 domain-containing protein" evidence="1">
    <location>
        <begin position="31"/>
        <end position="122"/>
    </location>
</feature>
<evidence type="ECO:0000256" key="1">
    <source>
        <dbReference type="SAM" id="SignalP"/>
    </source>
</evidence>
<sequence length="122" mass="13475">MRRMLRIVTATLGATVSTVSLMLMPTAAVAAPACTHPSHNVNSAGYGYVIGDALARRSGPSTSCGIYGYASHNAKIYYHCYVYGEEINRDPYWVWGRIADTQQEGWFSMEFLTGRDTFPSHC</sequence>
<evidence type="ECO:0000313" key="3">
    <source>
        <dbReference type="Proteomes" id="UP001243364"/>
    </source>
</evidence>